<dbReference type="SUPFAM" id="SSF56563">
    <property type="entry name" value="Major capsid protein gp5"/>
    <property type="match status" value="1"/>
</dbReference>
<dbReference type="InterPro" id="IPR054612">
    <property type="entry name" value="Phage_capsid-like_C"/>
</dbReference>
<evidence type="ECO:0000259" key="3">
    <source>
        <dbReference type="Pfam" id="PF05065"/>
    </source>
</evidence>
<sequence>MQSRSNDGSFLFHINGGKKIMDKIMAMREKRAEMWEQAKQFLDSHEKDGHLTAEDAKAYEQMENEVLALGKDIERIERQAILDAQLAKPVTAAITNTPGAAFNAEKTGRASEAYRSAMLKALRTNFRQVENVLQEGTDASGGYLVPEEYDKRLIDVLSEENVLRPLATVITTSGEHKINIAATKPAASWIEEGAALTFGDATFDQIVLDAHKLHVAVKVTEELLYDNAFNIESYLIEQFGKALGNAEEDAFLSGDGTHKPKGLLTSAKTSVTTAAADIKADELVTLVYSLKRPYRKNAAFIVNDQTLASIRKLKDANGAYFWQPSYQMGEPDRLLGYPVYSSAYMPAVEAGKIVIAFGDYSYYNIGDRGTRSLQELKELFAGNGMVGYVMKERVDGKLVLEEAVQTLKMKG</sequence>
<dbReference type="Pfam" id="PF05065">
    <property type="entry name" value="Phage_capsid"/>
    <property type="match status" value="1"/>
</dbReference>
<organism evidence="4">
    <name type="scientific">Siphoviridae sp. ctsxl5</name>
    <dbReference type="NCBI Taxonomy" id="2825700"/>
    <lineage>
        <taxon>Viruses</taxon>
        <taxon>Duplodnaviria</taxon>
        <taxon>Heunggongvirae</taxon>
        <taxon>Uroviricota</taxon>
        <taxon>Caudoviricetes</taxon>
    </lineage>
</organism>
<dbReference type="NCBIfam" id="TIGR01554">
    <property type="entry name" value="major_cap_HK97"/>
    <property type="match status" value="1"/>
</dbReference>
<evidence type="ECO:0000256" key="1">
    <source>
        <dbReference type="ARBA" id="ARBA00004328"/>
    </source>
</evidence>
<name>A0A8S5NXR3_9CAUD</name>
<dbReference type="Gene3D" id="3.30.2320.10">
    <property type="entry name" value="hypothetical protein PF0899 domain"/>
    <property type="match status" value="1"/>
</dbReference>
<dbReference type="GO" id="GO:0044423">
    <property type="term" value="C:virion component"/>
    <property type="evidence" value="ECO:0007669"/>
    <property type="project" value="UniProtKB-KW"/>
</dbReference>
<feature type="domain" description="Phage capsid-like C-terminal" evidence="3">
    <location>
        <begin position="141"/>
        <end position="408"/>
    </location>
</feature>
<protein>
    <submittedName>
        <fullName evidence="4">Major capsid protein</fullName>
    </submittedName>
</protein>
<evidence type="ECO:0000256" key="2">
    <source>
        <dbReference type="ARBA" id="ARBA00022844"/>
    </source>
</evidence>
<accession>A0A8S5NXR3</accession>
<comment type="subcellular location">
    <subcellularLocation>
        <location evidence="1">Virion</location>
    </subcellularLocation>
</comment>
<dbReference type="InterPro" id="IPR024455">
    <property type="entry name" value="Phage_capsid"/>
</dbReference>
<reference evidence="4" key="1">
    <citation type="journal article" date="2021" name="Proc. Natl. Acad. Sci. U.S.A.">
        <title>A Catalog of Tens of Thousands of Viruses from Human Metagenomes Reveals Hidden Associations with Chronic Diseases.</title>
        <authorList>
            <person name="Tisza M.J."/>
            <person name="Buck C.B."/>
        </authorList>
    </citation>
    <scope>NUCLEOTIDE SEQUENCE</scope>
    <source>
        <strain evidence="4">Ctsxl5</strain>
    </source>
</reference>
<dbReference type="Gene3D" id="3.30.2400.10">
    <property type="entry name" value="Major capsid protein gp5"/>
    <property type="match status" value="1"/>
</dbReference>
<dbReference type="EMBL" id="BK015277">
    <property type="protein sequence ID" value="DAD99172.1"/>
    <property type="molecule type" value="Genomic_DNA"/>
</dbReference>
<evidence type="ECO:0000313" key="4">
    <source>
        <dbReference type="EMBL" id="DAD99172.1"/>
    </source>
</evidence>
<keyword evidence="2" id="KW-0946">Virion</keyword>
<proteinExistence type="predicted"/>